<evidence type="ECO:0000313" key="5">
    <source>
        <dbReference type="EMBL" id="QGU33780.1"/>
    </source>
</evidence>
<evidence type="ECO:0000256" key="2">
    <source>
        <dbReference type="ARBA" id="ARBA00022801"/>
    </source>
</evidence>
<dbReference type="NCBIfam" id="TIGR00724">
    <property type="entry name" value="urea_amlyse_rel"/>
    <property type="match status" value="1"/>
</dbReference>
<keyword evidence="6" id="KW-1185">Reference proteome</keyword>
<dbReference type="Pfam" id="PF02626">
    <property type="entry name" value="CT_A_B"/>
    <property type="match status" value="1"/>
</dbReference>
<evidence type="ECO:0000256" key="1">
    <source>
        <dbReference type="ARBA" id="ARBA00022741"/>
    </source>
</evidence>
<evidence type="ECO:0000256" key="3">
    <source>
        <dbReference type="ARBA" id="ARBA00022840"/>
    </source>
</evidence>
<evidence type="ECO:0000313" key="6">
    <source>
        <dbReference type="Proteomes" id="UP000426424"/>
    </source>
</evidence>
<keyword evidence="3" id="KW-0067">ATP-binding</keyword>
<proteinExistence type="predicted"/>
<gene>
    <name evidence="5" type="ORF">E6P07_12835</name>
</gene>
<keyword evidence="1" id="KW-0547">Nucleotide-binding</keyword>
<dbReference type="EMBL" id="CP039268">
    <property type="protein sequence ID" value="QGU33780.1"/>
    <property type="molecule type" value="Genomic_DNA"/>
</dbReference>
<dbReference type="PANTHER" id="PTHR43309:SF4">
    <property type="entry name" value="CARBOXYLTRANSFERASE DOMAIN-CONTAINING PROTEIN"/>
    <property type="match status" value="1"/>
</dbReference>
<dbReference type="SUPFAM" id="SSF50891">
    <property type="entry name" value="Cyclophilin-like"/>
    <property type="match status" value="1"/>
</dbReference>
<evidence type="ECO:0000259" key="4">
    <source>
        <dbReference type="SMART" id="SM00797"/>
    </source>
</evidence>
<dbReference type="SMART" id="SM00797">
    <property type="entry name" value="AHS2"/>
    <property type="match status" value="1"/>
</dbReference>
<name>A0A6I6EHP7_THETI</name>
<dbReference type="AlphaFoldDB" id="A0A6I6EHP7"/>
<organism evidence="5 6">
    <name type="scientific">Thermochromatium tepidum ATCC 43061</name>
    <dbReference type="NCBI Taxonomy" id="316276"/>
    <lineage>
        <taxon>Bacteria</taxon>
        <taxon>Pseudomonadati</taxon>
        <taxon>Pseudomonadota</taxon>
        <taxon>Gammaproteobacteria</taxon>
        <taxon>Chromatiales</taxon>
        <taxon>Chromatiaceae</taxon>
        <taxon>Thermochromatium</taxon>
    </lineage>
</organism>
<accession>A0A6I6EHP7</accession>
<dbReference type="PANTHER" id="PTHR43309">
    <property type="entry name" value="5-OXOPROLINASE SUBUNIT C"/>
    <property type="match status" value="1"/>
</dbReference>
<keyword evidence="2" id="KW-0378">Hydrolase</keyword>
<dbReference type="RefSeq" id="WP_153975968.1">
    <property type="nucleotide sequence ID" value="NZ_CP039268.1"/>
</dbReference>
<dbReference type="InterPro" id="IPR029000">
    <property type="entry name" value="Cyclophilin-like_dom_sf"/>
</dbReference>
<dbReference type="Gene3D" id="2.40.100.10">
    <property type="entry name" value="Cyclophilin-like"/>
    <property type="match status" value="1"/>
</dbReference>
<dbReference type="GO" id="GO:0016787">
    <property type="term" value="F:hydrolase activity"/>
    <property type="evidence" value="ECO:0007669"/>
    <property type="project" value="UniProtKB-KW"/>
</dbReference>
<dbReference type="GO" id="GO:0016829">
    <property type="term" value="F:lyase activity"/>
    <property type="evidence" value="ECO:0007669"/>
    <property type="project" value="UniProtKB-KW"/>
</dbReference>
<dbReference type="OrthoDB" id="9768696at2"/>
<keyword evidence="5" id="KW-0456">Lyase</keyword>
<dbReference type="GO" id="GO:0005524">
    <property type="term" value="F:ATP binding"/>
    <property type="evidence" value="ECO:0007669"/>
    <property type="project" value="UniProtKB-KW"/>
</dbReference>
<reference evidence="5 6" key="1">
    <citation type="submission" date="2019-12" db="EMBL/GenBank/DDBJ databases">
        <title>The complete genome of the thermophilic, anoxygenic phototrophic gammaproteobacterium Thermochromatium tepidum.</title>
        <authorList>
            <person name="Sattley W.M."/>
            <person name="Swingley W.D."/>
            <person name="Burchell B.M."/>
            <person name="Gurbani S.A."/>
            <person name="Kujawa C.M."/>
            <person name="Nuccio D.A."/>
            <person name="Schladweiler J."/>
            <person name="Shaffer K.N."/>
            <person name="Stokes L.M."/>
            <person name="Touchman J.W."/>
            <person name="Blankenship R.E."/>
            <person name="Madigan M.T."/>
        </authorList>
    </citation>
    <scope>NUCLEOTIDE SEQUENCE [LARGE SCALE GENOMIC DNA]</scope>
    <source>
        <strain evidence="5 6">ATCC 43061</strain>
    </source>
</reference>
<protein>
    <submittedName>
        <fullName evidence="5">5-oxoprolinase/urea amidolyase family protein</fullName>
    </submittedName>
</protein>
<dbReference type="Proteomes" id="UP000426424">
    <property type="component" value="Chromosome"/>
</dbReference>
<dbReference type="InterPro" id="IPR003778">
    <property type="entry name" value="CT_A_B"/>
</dbReference>
<sequence>MIVVEQPGLYTTLQDQGRPGLQHLGITPGGAMDGYAAWVANRLVGNPATAAVLEITLMGPRLVVERGSWMALTGADLSATLDGEELPTWCPVWVPAGARLNFGEARRGCRAYLALGGGFMVDAILGSRATDVRAGFGGLDGRPVRRGDHLPLGPSPWPAPRMPARPYAPSWRVNWIHGLALEPPIRLRLVPDHDWWALPSQGRADLESGVYRIDPAADRMGLRLQGPALTLPEAGARVSAGVTHGTLQLPPDGQPILLGVDRQTVGGYPVLGTVASVDHPYLAHLKPGDTVRFEPITVARAQALYRRSLAALQRLELALESYLPPT</sequence>
<feature type="domain" description="Carboxyltransferase" evidence="4">
    <location>
        <begin position="23"/>
        <end position="312"/>
    </location>
</feature>
<dbReference type="KEGG" id="ttp:E6P07_12835"/>
<dbReference type="InterPro" id="IPR052708">
    <property type="entry name" value="PxpC"/>
</dbReference>